<keyword evidence="4" id="KW-0597">Phosphoprotein</keyword>
<evidence type="ECO:0000256" key="2">
    <source>
        <dbReference type="ARBA" id="ARBA00004370"/>
    </source>
</evidence>
<dbReference type="SMART" id="SM00388">
    <property type="entry name" value="HisKA"/>
    <property type="match status" value="1"/>
</dbReference>
<dbReference type="InterPro" id="IPR050428">
    <property type="entry name" value="TCS_sensor_his_kinase"/>
</dbReference>
<evidence type="ECO:0000313" key="12">
    <source>
        <dbReference type="EMBL" id="MFD2549107.1"/>
    </source>
</evidence>
<dbReference type="SMART" id="SM00387">
    <property type="entry name" value="HATPase_c"/>
    <property type="match status" value="1"/>
</dbReference>
<dbReference type="Proteomes" id="UP001597545">
    <property type="component" value="Unassembled WGS sequence"/>
</dbReference>
<dbReference type="Pfam" id="PF02518">
    <property type="entry name" value="HATPase_c"/>
    <property type="match status" value="1"/>
</dbReference>
<dbReference type="InterPro" id="IPR004358">
    <property type="entry name" value="Sig_transdc_His_kin-like_C"/>
</dbReference>
<comment type="caution">
    <text evidence="12">The sequence shown here is derived from an EMBL/GenBank/DDBJ whole genome shotgun (WGS) entry which is preliminary data.</text>
</comment>
<dbReference type="InterPro" id="IPR036097">
    <property type="entry name" value="HisK_dim/P_sf"/>
</dbReference>
<feature type="transmembrane region" description="Helical" evidence="10">
    <location>
        <begin position="7"/>
        <end position="26"/>
    </location>
</feature>
<dbReference type="PRINTS" id="PR00344">
    <property type="entry name" value="BCTRLSENSOR"/>
</dbReference>
<evidence type="ECO:0000256" key="7">
    <source>
        <dbReference type="ARBA" id="ARBA00022777"/>
    </source>
</evidence>
<dbReference type="PANTHER" id="PTHR45436">
    <property type="entry name" value="SENSOR HISTIDINE KINASE YKOH"/>
    <property type="match status" value="1"/>
</dbReference>
<feature type="domain" description="Histidine kinase" evidence="11">
    <location>
        <begin position="228"/>
        <end position="438"/>
    </location>
</feature>
<dbReference type="Pfam" id="PF00512">
    <property type="entry name" value="HisKA"/>
    <property type="match status" value="1"/>
</dbReference>
<protein>
    <recommendedName>
        <fullName evidence="3">histidine kinase</fullName>
        <ecNumber evidence="3">2.7.13.3</ecNumber>
    </recommendedName>
</protein>
<dbReference type="Gene3D" id="3.30.565.10">
    <property type="entry name" value="Histidine kinase-like ATPase, C-terminal domain"/>
    <property type="match status" value="1"/>
</dbReference>
<dbReference type="SUPFAM" id="SSF47384">
    <property type="entry name" value="Homodimeric domain of signal transducing histidine kinase"/>
    <property type="match status" value="1"/>
</dbReference>
<dbReference type="InterPro" id="IPR005467">
    <property type="entry name" value="His_kinase_dom"/>
</dbReference>
<dbReference type="Gene3D" id="1.10.287.130">
    <property type="match status" value="1"/>
</dbReference>
<evidence type="ECO:0000256" key="10">
    <source>
        <dbReference type="SAM" id="Phobius"/>
    </source>
</evidence>
<name>A0ABW5KJC8_9SPHI</name>
<dbReference type="RefSeq" id="WP_380905427.1">
    <property type="nucleotide sequence ID" value="NZ_JBHUEG010000012.1"/>
</dbReference>
<keyword evidence="13" id="KW-1185">Reference proteome</keyword>
<evidence type="ECO:0000313" key="13">
    <source>
        <dbReference type="Proteomes" id="UP001597545"/>
    </source>
</evidence>
<keyword evidence="5" id="KW-0808">Transferase</keyword>
<gene>
    <name evidence="12" type="ORF">ACFSR5_15780</name>
</gene>
<comment type="subcellular location">
    <subcellularLocation>
        <location evidence="2">Membrane</location>
    </subcellularLocation>
</comment>
<dbReference type="PANTHER" id="PTHR45436:SF5">
    <property type="entry name" value="SENSOR HISTIDINE KINASE TRCS"/>
    <property type="match status" value="1"/>
</dbReference>
<evidence type="ECO:0000256" key="1">
    <source>
        <dbReference type="ARBA" id="ARBA00000085"/>
    </source>
</evidence>
<comment type="catalytic activity">
    <reaction evidence="1">
        <text>ATP + protein L-histidine = ADP + protein N-phospho-L-histidine.</text>
        <dbReference type="EC" id="2.7.13.3"/>
    </reaction>
</comment>
<evidence type="ECO:0000256" key="8">
    <source>
        <dbReference type="ARBA" id="ARBA00022989"/>
    </source>
</evidence>
<reference evidence="13" key="1">
    <citation type="journal article" date="2019" name="Int. J. Syst. Evol. Microbiol.">
        <title>The Global Catalogue of Microorganisms (GCM) 10K type strain sequencing project: providing services to taxonomists for standard genome sequencing and annotation.</title>
        <authorList>
            <consortium name="The Broad Institute Genomics Platform"/>
            <consortium name="The Broad Institute Genome Sequencing Center for Infectious Disease"/>
            <person name="Wu L."/>
            <person name="Ma J."/>
        </authorList>
    </citation>
    <scope>NUCLEOTIDE SEQUENCE [LARGE SCALE GENOMIC DNA]</scope>
    <source>
        <strain evidence="13">KCTC 42662</strain>
    </source>
</reference>
<sequence>MKLNTKLTLYFTASKLLIFGFFLAILPPVFQWYSRYTIDKFLHVQENKVFDNIRQNGMEYYLQGEQSYGSYTMLKEDYIAIQATLGDTSNPQQGNINNQRRIVDTDTLDYRILHRYFEADGKTYLLEIGRSQDSISLYADILQQVALGILMILLLLTVSIDYFYGRHLLAPLQRIIRRRLTEQRFPFDLNFQPIPTTTKDFRLLDERLCELMRRATLAYTREKDFTANASHELLTPISILRSKMENVLAQPNVPVAVQERLFASLQTLERLNRIVKTLLFLARVDSGQYQRTQRVFIAPLLEKIAQELDPLFEEKKIKLTLQVPRDLCLDNQHEELLFHLFYNLMNNAIAYNRSGGWIKVSHTTEGTPQGIVIADNGKGMTPSEVEQLFHRFKSTQPTGNGLGMSIVKGIADFLKIDISVQSAPNKGTRIVLQFDSFS</sequence>
<dbReference type="InterPro" id="IPR036890">
    <property type="entry name" value="HATPase_C_sf"/>
</dbReference>
<evidence type="ECO:0000256" key="9">
    <source>
        <dbReference type="ARBA" id="ARBA00023136"/>
    </source>
</evidence>
<evidence type="ECO:0000256" key="3">
    <source>
        <dbReference type="ARBA" id="ARBA00012438"/>
    </source>
</evidence>
<proteinExistence type="predicted"/>
<organism evidence="12 13">
    <name type="scientific">Sphingobacterium suaedae</name>
    <dbReference type="NCBI Taxonomy" id="1686402"/>
    <lineage>
        <taxon>Bacteria</taxon>
        <taxon>Pseudomonadati</taxon>
        <taxon>Bacteroidota</taxon>
        <taxon>Sphingobacteriia</taxon>
        <taxon>Sphingobacteriales</taxon>
        <taxon>Sphingobacteriaceae</taxon>
        <taxon>Sphingobacterium</taxon>
    </lineage>
</organism>
<dbReference type="CDD" id="cd00082">
    <property type="entry name" value="HisKA"/>
    <property type="match status" value="1"/>
</dbReference>
<evidence type="ECO:0000259" key="11">
    <source>
        <dbReference type="PROSITE" id="PS50109"/>
    </source>
</evidence>
<dbReference type="InterPro" id="IPR003661">
    <property type="entry name" value="HisK_dim/P_dom"/>
</dbReference>
<dbReference type="GO" id="GO:0016301">
    <property type="term" value="F:kinase activity"/>
    <property type="evidence" value="ECO:0007669"/>
    <property type="project" value="UniProtKB-KW"/>
</dbReference>
<keyword evidence="7 12" id="KW-0418">Kinase</keyword>
<evidence type="ECO:0000256" key="5">
    <source>
        <dbReference type="ARBA" id="ARBA00022679"/>
    </source>
</evidence>
<keyword evidence="9 10" id="KW-0472">Membrane</keyword>
<keyword evidence="8 10" id="KW-1133">Transmembrane helix</keyword>
<accession>A0ABW5KJC8</accession>
<dbReference type="PROSITE" id="PS50109">
    <property type="entry name" value="HIS_KIN"/>
    <property type="match status" value="1"/>
</dbReference>
<feature type="transmembrane region" description="Helical" evidence="10">
    <location>
        <begin position="141"/>
        <end position="164"/>
    </location>
</feature>
<evidence type="ECO:0000256" key="4">
    <source>
        <dbReference type="ARBA" id="ARBA00022553"/>
    </source>
</evidence>
<dbReference type="InterPro" id="IPR003594">
    <property type="entry name" value="HATPase_dom"/>
</dbReference>
<evidence type="ECO:0000256" key="6">
    <source>
        <dbReference type="ARBA" id="ARBA00022692"/>
    </source>
</evidence>
<dbReference type="EC" id="2.7.13.3" evidence="3"/>
<keyword evidence="6 10" id="KW-0812">Transmembrane</keyword>
<dbReference type="EMBL" id="JBHULR010000015">
    <property type="protein sequence ID" value="MFD2549107.1"/>
    <property type="molecule type" value="Genomic_DNA"/>
</dbReference>
<dbReference type="SUPFAM" id="SSF55874">
    <property type="entry name" value="ATPase domain of HSP90 chaperone/DNA topoisomerase II/histidine kinase"/>
    <property type="match status" value="1"/>
</dbReference>